<dbReference type="EMBL" id="JROU02001043">
    <property type="protein sequence ID" value="OEH77600.1"/>
    <property type="molecule type" value="Genomic_DNA"/>
</dbReference>
<dbReference type="Pfam" id="PF00571">
    <property type="entry name" value="CBS"/>
    <property type="match status" value="1"/>
</dbReference>
<dbReference type="PANTHER" id="PTHR12064:SF94">
    <property type="entry name" value="UNEXTENDED PROTEIN"/>
    <property type="match status" value="1"/>
</dbReference>
<dbReference type="InterPro" id="IPR045095">
    <property type="entry name" value="ACDP"/>
</dbReference>
<keyword evidence="1" id="KW-0677">Repeat</keyword>
<dbReference type="CDD" id="cd04590">
    <property type="entry name" value="CBS_pair_CorC_HlyC_assoc"/>
    <property type="match status" value="1"/>
</dbReference>
<feature type="compositionally biased region" description="Acidic residues" evidence="3">
    <location>
        <begin position="776"/>
        <end position="785"/>
    </location>
</feature>
<dbReference type="InParanoid" id="A0A1D3D2C4"/>
<proteinExistence type="predicted"/>
<dbReference type="PANTHER" id="PTHR12064">
    <property type="entry name" value="METAL TRANSPORTER CNNM"/>
    <property type="match status" value="1"/>
</dbReference>
<evidence type="ECO:0000256" key="2">
    <source>
        <dbReference type="PROSITE-ProRule" id="PRU00703"/>
    </source>
</evidence>
<accession>A0A1D3D2C4</accession>
<keyword evidence="2" id="KW-0129">CBS domain</keyword>
<organism evidence="5 6">
    <name type="scientific">Cyclospora cayetanensis</name>
    <dbReference type="NCBI Taxonomy" id="88456"/>
    <lineage>
        <taxon>Eukaryota</taxon>
        <taxon>Sar</taxon>
        <taxon>Alveolata</taxon>
        <taxon>Apicomplexa</taxon>
        <taxon>Conoidasida</taxon>
        <taxon>Coccidia</taxon>
        <taxon>Eucoccidiorida</taxon>
        <taxon>Eimeriorina</taxon>
        <taxon>Eimeriidae</taxon>
        <taxon>Cyclospora</taxon>
    </lineage>
</organism>
<evidence type="ECO:0000256" key="1">
    <source>
        <dbReference type="ARBA" id="ARBA00022737"/>
    </source>
</evidence>
<dbReference type="SUPFAM" id="SSF51206">
    <property type="entry name" value="cAMP-binding domain-like"/>
    <property type="match status" value="1"/>
</dbReference>
<reference evidence="5 6" key="1">
    <citation type="journal article" date="2016" name="BMC Genomics">
        <title>Comparative genomics reveals Cyclospora cayetanensis possesses coccidia-like metabolism and invasion components but unique surface antigens.</title>
        <authorList>
            <person name="Liu S."/>
            <person name="Wang L."/>
            <person name="Zheng H."/>
            <person name="Xu Z."/>
            <person name="Roellig D.M."/>
            <person name="Li N."/>
            <person name="Frace M.A."/>
            <person name="Tang K."/>
            <person name="Arrowood M.J."/>
            <person name="Moss D.M."/>
            <person name="Zhang L."/>
            <person name="Feng Y."/>
            <person name="Xiao L."/>
        </authorList>
    </citation>
    <scope>NUCLEOTIDE SEQUENCE [LARGE SCALE GENOMIC DNA]</scope>
    <source>
        <strain evidence="5 6">CHN_HEN01</strain>
    </source>
</reference>
<sequence>MRICLCVSFQGEDLGTIYDRTQLRALVDYHDNVVHVLTSDEARILKGGLDFAFVRVDKVMTPLDRVCGLEIDTKLTFDVLSHILSCGFSRIPVLDRTTPQCIVGLLYVKDLALFDPYAEVEVRTLLHLFGRNVYAVDEDTALLDLLTAFKKGHTHLAVVRSVECVGVGDPYYRHVGIITLEDIIEEILQDEIHDEFDHDKQQQAEAPQIVGPSSSATAAKDSRRQLAAHTPEEATLIASKTKPSQQQATKCPPEDSNAPTGASSAVIIQMTAALSTDRRPLKMISPVYQNVSPPNRVIDEHTILRGRMKLIDHCRMGASLSRSEALAVSTFLCCAERCFQPPTISPMLLLLLLQHMRLIRIRSGVQIFSRGSRAYHAALVLQGRLKLEVGSERIACRVGPWTTLGMHCLSMDAIPEAFQAKRARLQELIGDQDFASFKEMEVLKRLTYADAPTAGSCGCGSCSSEVDKAGDVLRNSEQQSAPSRPLLWHPRVLIPESPHRHCEATRAGVSGCLHFVAKSERQQEASQTPAEQSLLPMLGPPSWEASSSPSLPRACFDDLPPDAGLPAPHTQERRLLRAAARVPDWRAPSRVYQGGPPSVQKFMPRYLGAPRLLQFLRTLFPHRRRVQVQLLRMLVLLSTRLSDACRSRIFLWHPVVAFREQWRGGPLRRMRRGTKLVQQRHSPRVEENGKGLKQLGVPCVREKVPLRGMTQLQLQQQGHAQRLLATAGEDAVQKEARIATSGWCAERFATELGVTEHCVDIRLDAKEGCALALSEEGESGIEEDSSGSALTSRSSSSSSSLRDLTSTGAHDKEDEDCSAGGLVGAGGGEPLYGGTAEGQSTPARVLRRDMSSRMT</sequence>
<feature type="compositionally biased region" description="Basic and acidic residues" evidence="3">
    <location>
        <begin position="846"/>
        <end position="855"/>
    </location>
</feature>
<keyword evidence="6" id="KW-1185">Reference proteome</keyword>
<name>A0A1D3D2C4_9EIME</name>
<dbReference type="InterPro" id="IPR046342">
    <property type="entry name" value="CBS_dom_sf"/>
</dbReference>
<dbReference type="VEuPathDB" id="ToxoDB:cyc_07655"/>
<dbReference type="InterPro" id="IPR000644">
    <property type="entry name" value="CBS_dom"/>
</dbReference>
<dbReference type="SUPFAM" id="SSF54631">
    <property type="entry name" value="CBS-domain pair"/>
    <property type="match status" value="1"/>
</dbReference>
<dbReference type="Pfam" id="PF25562">
    <property type="entry name" value="CNBH_CNNM2_C"/>
    <property type="match status" value="1"/>
</dbReference>
<dbReference type="AlphaFoldDB" id="A0A1D3D2C4"/>
<feature type="region of interest" description="Disordered" evidence="3">
    <location>
        <begin position="776"/>
        <end position="855"/>
    </location>
</feature>
<evidence type="ECO:0000256" key="3">
    <source>
        <dbReference type="SAM" id="MobiDB-lite"/>
    </source>
</evidence>
<dbReference type="VEuPathDB" id="ToxoDB:LOC34623581"/>
<dbReference type="PROSITE" id="PS51371">
    <property type="entry name" value="CBS"/>
    <property type="match status" value="1"/>
</dbReference>
<feature type="domain" description="CBS" evidence="4">
    <location>
        <begin position="129"/>
        <end position="195"/>
    </location>
</feature>
<feature type="compositionally biased region" description="Gly residues" evidence="3">
    <location>
        <begin position="821"/>
        <end position="831"/>
    </location>
</feature>
<dbReference type="Proteomes" id="UP000095192">
    <property type="component" value="Unassembled WGS sequence"/>
</dbReference>
<dbReference type="InterPro" id="IPR044751">
    <property type="entry name" value="Ion_transp-like_CBS"/>
</dbReference>
<evidence type="ECO:0000259" key="4">
    <source>
        <dbReference type="PROSITE" id="PS51371"/>
    </source>
</evidence>
<protein>
    <submittedName>
        <fullName evidence="5">Cbs domain-containing protein</fullName>
    </submittedName>
</protein>
<feature type="compositionally biased region" description="Low complexity" evidence="3">
    <location>
        <begin position="786"/>
        <end position="808"/>
    </location>
</feature>
<evidence type="ECO:0000313" key="5">
    <source>
        <dbReference type="EMBL" id="OEH77600.1"/>
    </source>
</evidence>
<feature type="region of interest" description="Disordered" evidence="3">
    <location>
        <begin position="198"/>
        <end position="261"/>
    </location>
</feature>
<comment type="caution">
    <text evidence="5">The sequence shown here is derived from an EMBL/GenBank/DDBJ whole genome shotgun (WGS) entry which is preliminary data.</text>
</comment>
<dbReference type="Gene3D" id="3.10.580.10">
    <property type="entry name" value="CBS-domain"/>
    <property type="match status" value="1"/>
</dbReference>
<dbReference type="InterPro" id="IPR018490">
    <property type="entry name" value="cNMP-bd_dom_sf"/>
</dbReference>
<feature type="region of interest" description="Disordered" evidence="3">
    <location>
        <begin position="520"/>
        <end position="547"/>
    </location>
</feature>
<gene>
    <name evidence="5" type="ORF">cyc_07655</name>
</gene>
<evidence type="ECO:0000313" key="6">
    <source>
        <dbReference type="Proteomes" id="UP000095192"/>
    </source>
</evidence>
<dbReference type="GO" id="GO:0010960">
    <property type="term" value="P:magnesium ion homeostasis"/>
    <property type="evidence" value="ECO:0007669"/>
    <property type="project" value="InterPro"/>
</dbReference>